<gene>
    <name evidence="2" type="ORF">BT63DRAFT_465235</name>
</gene>
<evidence type="ECO:0000313" key="2">
    <source>
        <dbReference type="EMBL" id="KAF2664381.1"/>
    </source>
</evidence>
<reference evidence="2" key="1">
    <citation type="journal article" date="2020" name="Stud. Mycol.">
        <title>101 Dothideomycetes genomes: a test case for predicting lifestyles and emergence of pathogens.</title>
        <authorList>
            <person name="Haridas S."/>
            <person name="Albert R."/>
            <person name="Binder M."/>
            <person name="Bloem J."/>
            <person name="Labutti K."/>
            <person name="Salamov A."/>
            <person name="Andreopoulos B."/>
            <person name="Baker S."/>
            <person name="Barry K."/>
            <person name="Bills G."/>
            <person name="Bluhm B."/>
            <person name="Cannon C."/>
            <person name="Castanera R."/>
            <person name="Culley D."/>
            <person name="Daum C."/>
            <person name="Ezra D."/>
            <person name="Gonzalez J."/>
            <person name="Henrissat B."/>
            <person name="Kuo A."/>
            <person name="Liang C."/>
            <person name="Lipzen A."/>
            <person name="Lutzoni F."/>
            <person name="Magnuson J."/>
            <person name="Mondo S."/>
            <person name="Nolan M."/>
            <person name="Ohm R."/>
            <person name="Pangilinan J."/>
            <person name="Park H.-J."/>
            <person name="Ramirez L."/>
            <person name="Alfaro M."/>
            <person name="Sun H."/>
            <person name="Tritt A."/>
            <person name="Yoshinaga Y."/>
            <person name="Zwiers L.-H."/>
            <person name="Turgeon B."/>
            <person name="Goodwin S."/>
            <person name="Spatafora J."/>
            <person name="Crous P."/>
            <person name="Grigoriev I."/>
        </authorList>
    </citation>
    <scope>NUCLEOTIDE SEQUENCE</scope>
    <source>
        <strain evidence="2">CBS 115976</strain>
    </source>
</reference>
<keyword evidence="3" id="KW-1185">Reference proteome</keyword>
<evidence type="ECO:0000313" key="3">
    <source>
        <dbReference type="Proteomes" id="UP000799302"/>
    </source>
</evidence>
<dbReference type="SMART" id="SM00256">
    <property type="entry name" value="FBOX"/>
    <property type="match status" value="1"/>
</dbReference>
<dbReference type="SUPFAM" id="SSF81383">
    <property type="entry name" value="F-box domain"/>
    <property type="match status" value="1"/>
</dbReference>
<sequence length="704" mass="80120">MGSRFKMRRTRKVQVPLRSIFHWTTPKRQLLDLPTEILMEVFDRCDAKSYVALLSTSKSLREVGMQPAIHNRQVLRKAWLDSFHCLIEPREADYTDSFNMLNKLSDYPEGGNLCNKQWVHFGNILPPWFLSHIDLTLAASRLVRFVESIRHHEKAEYRSWILNILSVLGRVRNDAPTGLLANGCSARVQEIVDAICMDMPFNPIFTNPDQLLPYQLLGKALIMAQVPQIEMLISYNPWIVPFLVPLVRADETPQCEKPQSRAKPALVKKLTQLQLTRITSWSTQNRLGKNPLATPDANTGIIRPLLMQPTIALLSFGQIQLLRLDGIEIPECNPFLLPQTDFVVRDFYLEAVTLDSIINILPLIKRMTSLEVFFFELPATNRNGDGGTILLRHLQRLIDSFRSKLEHFRIDISAVRCLNHFPLPGLDFSNIEVENLSIQYSILDMLLADLFVPQFARPGYKPDRPDPKYYVQPPRSTLTHTSAPAYVQLSHQLGYTLKCPPKPASVFMGRKALENQLEVHSQNMRDLVNDMSQLSLNTCPITSTAWLPPTNLATAPKAFAEDFVLDYLASRIPHGLKTLVVMPSECTIGGIVPLVGLRRAQSYEAFMEAERTAHEFFSPWLWRVIPKGIKIVLHSVDDDIDEGIWSGYGEALPSQPAEFSKVIDERGKRWDEEARQRAENNKRSRAKGILDVDSQCDLILDEDI</sequence>
<dbReference type="Pfam" id="PF00646">
    <property type="entry name" value="F-box"/>
    <property type="match status" value="1"/>
</dbReference>
<dbReference type="InterPro" id="IPR036047">
    <property type="entry name" value="F-box-like_dom_sf"/>
</dbReference>
<dbReference type="AlphaFoldDB" id="A0A6A6TYH4"/>
<feature type="domain" description="F-box" evidence="1">
    <location>
        <begin position="27"/>
        <end position="78"/>
    </location>
</feature>
<protein>
    <recommendedName>
        <fullName evidence="1">F-box domain-containing protein</fullName>
    </recommendedName>
</protein>
<name>A0A6A6TYH4_9PEZI</name>
<dbReference type="EMBL" id="MU004243">
    <property type="protein sequence ID" value="KAF2664381.1"/>
    <property type="molecule type" value="Genomic_DNA"/>
</dbReference>
<organism evidence="2 3">
    <name type="scientific">Microthyrium microscopicum</name>
    <dbReference type="NCBI Taxonomy" id="703497"/>
    <lineage>
        <taxon>Eukaryota</taxon>
        <taxon>Fungi</taxon>
        <taxon>Dikarya</taxon>
        <taxon>Ascomycota</taxon>
        <taxon>Pezizomycotina</taxon>
        <taxon>Dothideomycetes</taxon>
        <taxon>Dothideomycetes incertae sedis</taxon>
        <taxon>Microthyriales</taxon>
        <taxon>Microthyriaceae</taxon>
        <taxon>Microthyrium</taxon>
    </lineage>
</organism>
<evidence type="ECO:0000259" key="1">
    <source>
        <dbReference type="PROSITE" id="PS50181"/>
    </source>
</evidence>
<dbReference type="CDD" id="cd09917">
    <property type="entry name" value="F-box_SF"/>
    <property type="match status" value="1"/>
</dbReference>
<accession>A0A6A6TYH4</accession>
<proteinExistence type="predicted"/>
<dbReference type="InterPro" id="IPR001810">
    <property type="entry name" value="F-box_dom"/>
</dbReference>
<dbReference type="Proteomes" id="UP000799302">
    <property type="component" value="Unassembled WGS sequence"/>
</dbReference>
<dbReference type="PROSITE" id="PS50181">
    <property type="entry name" value="FBOX"/>
    <property type="match status" value="1"/>
</dbReference>